<gene>
    <name evidence="1" type="primary">PARPA_10438.1 scaffold 40485</name>
</gene>
<evidence type="ECO:0000313" key="1">
    <source>
        <dbReference type="EMBL" id="CEP16192.1"/>
    </source>
</evidence>
<evidence type="ECO:0000313" key="2">
    <source>
        <dbReference type="Proteomes" id="UP000054107"/>
    </source>
</evidence>
<name>A0A0B7NFK9_9FUNG</name>
<dbReference type="Proteomes" id="UP000054107">
    <property type="component" value="Unassembled WGS sequence"/>
</dbReference>
<accession>A0A0B7NFK9</accession>
<reference evidence="1 2" key="1">
    <citation type="submission" date="2014-09" db="EMBL/GenBank/DDBJ databases">
        <authorList>
            <person name="Ellenberger Sabrina"/>
        </authorList>
    </citation>
    <scope>NUCLEOTIDE SEQUENCE [LARGE SCALE GENOMIC DNA]</scope>
    <source>
        <strain evidence="1 2">CBS 412.66</strain>
    </source>
</reference>
<protein>
    <submittedName>
        <fullName evidence="1">Uncharacterized protein</fullName>
    </submittedName>
</protein>
<dbReference type="AlphaFoldDB" id="A0A0B7NFK9"/>
<dbReference type="EMBL" id="LN732886">
    <property type="protein sequence ID" value="CEP16192.1"/>
    <property type="molecule type" value="Genomic_DNA"/>
</dbReference>
<sequence>MKAFNGAILGFKSLLVASKPNRAIPRSGFPLYKHLQDFSRLETLHITSNNGVLLYELGDLADKCSPHLISVQVTVNSFEYQPLY</sequence>
<keyword evidence="2" id="KW-1185">Reference proteome</keyword>
<organism evidence="1 2">
    <name type="scientific">Parasitella parasitica</name>
    <dbReference type="NCBI Taxonomy" id="35722"/>
    <lineage>
        <taxon>Eukaryota</taxon>
        <taxon>Fungi</taxon>
        <taxon>Fungi incertae sedis</taxon>
        <taxon>Mucoromycota</taxon>
        <taxon>Mucoromycotina</taxon>
        <taxon>Mucoromycetes</taxon>
        <taxon>Mucorales</taxon>
        <taxon>Mucorineae</taxon>
        <taxon>Mucoraceae</taxon>
        <taxon>Parasitella</taxon>
    </lineage>
</organism>
<proteinExistence type="predicted"/>